<name>A0ABT7VQI2_9GAMM</name>
<dbReference type="Proteomes" id="UP001171945">
    <property type="component" value="Unassembled WGS sequence"/>
</dbReference>
<dbReference type="EMBL" id="JAUCGM010000021">
    <property type="protein sequence ID" value="MDM8561917.1"/>
    <property type="molecule type" value="Genomic_DNA"/>
</dbReference>
<gene>
    <name evidence="1" type="ORF">QUF54_01020</name>
</gene>
<proteinExistence type="predicted"/>
<evidence type="ECO:0000313" key="1">
    <source>
        <dbReference type="EMBL" id="MDM8561917.1"/>
    </source>
</evidence>
<sequence length="91" mass="10183">MATLSTQRKPGRVGKRAARYLTHVLIHPPVCPPFRGLPLHQSCPTLALRPNGTQMTPYDDAGQLKQQKEIVAATEEVISQFDFSKRRMGKL</sequence>
<reference evidence="1" key="1">
    <citation type="submission" date="2023-06" db="EMBL/GenBank/DDBJ databases">
        <title>Uncultivated large filamentous bacteria from sulfidic sediments reveal new species and different genomic features in energy metabolism and defense.</title>
        <authorList>
            <person name="Fonseca A."/>
        </authorList>
    </citation>
    <scope>NUCLEOTIDE SEQUENCE</scope>
    <source>
        <strain evidence="1">HSG4</strain>
    </source>
</reference>
<organism evidence="1 2">
    <name type="scientific">Candidatus Marithioploca araucensis</name>
    <dbReference type="NCBI Taxonomy" id="70273"/>
    <lineage>
        <taxon>Bacteria</taxon>
        <taxon>Pseudomonadati</taxon>
        <taxon>Pseudomonadota</taxon>
        <taxon>Gammaproteobacteria</taxon>
        <taxon>Thiotrichales</taxon>
        <taxon>Thiotrichaceae</taxon>
        <taxon>Candidatus Marithioploca</taxon>
    </lineage>
</organism>
<comment type="caution">
    <text evidence="1">The sequence shown here is derived from an EMBL/GenBank/DDBJ whole genome shotgun (WGS) entry which is preliminary data.</text>
</comment>
<keyword evidence="2" id="KW-1185">Reference proteome</keyword>
<evidence type="ECO:0000313" key="2">
    <source>
        <dbReference type="Proteomes" id="UP001171945"/>
    </source>
</evidence>
<accession>A0ABT7VQI2</accession>
<protein>
    <submittedName>
        <fullName evidence="1">Uncharacterized protein</fullName>
    </submittedName>
</protein>